<keyword evidence="2" id="KW-1185">Reference proteome</keyword>
<name>A0A5C5ZE59_9BACT</name>
<gene>
    <name evidence="1" type="ORF">Pla123a_02430</name>
</gene>
<reference evidence="1 2" key="1">
    <citation type="submission" date="2019-02" db="EMBL/GenBank/DDBJ databases">
        <title>Deep-cultivation of Planctomycetes and their phenomic and genomic characterization uncovers novel biology.</title>
        <authorList>
            <person name="Wiegand S."/>
            <person name="Jogler M."/>
            <person name="Boedeker C."/>
            <person name="Pinto D."/>
            <person name="Vollmers J."/>
            <person name="Rivas-Marin E."/>
            <person name="Kohn T."/>
            <person name="Peeters S.H."/>
            <person name="Heuer A."/>
            <person name="Rast P."/>
            <person name="Oberbeckmann S."/>
            <person name="Bunk B."/>
            <person name="Jeske O."/>
            <person name="Meyerdierks A."/>
            <person name="Storesund J.E."/>
            <person name="Kallscheuer N."/>
            <person name="Luecker S."/>
            <person name="Lage O.M."/>
            <person name="Pohl T."/>
            <person name="Merkel B.J."/>
            <person name="Hornburger P."/>
            <person name="Mueller R.-W."/>
            <person name="Bruemmer F."/>
            <person name="Labrenz M."/>
            <person name="Spormann A.M."/>
            <person name="Op Den Camp H."/>
            <person name="Overmann J."/>
            <person name="Amann R."/>
            <person name="Jetten M.S.M."/>
            <person name="Mascher T."/>
            <person name="Medema M.H."/>
            <person name="Devos D.P."/>
            <person name="Kaster A.-K."/>
            <person name="Ovreas L."/>
            <person name="Rohde M."/>
            <person name="Galperin M.Y."/>
            <person name="Jogler C."/>
        </authorList>
    </citation>
    <scope>NUCLEOTIDE SEQUENCE [LARGE SCALE GENOMIC DNA]</scope>
    <source>
        <strain evidence="1 2">Pla123a</strain>
    </source>
</reference>
<sequence length="102" mass="10431">MMAGAALASRWPVTSDQTPASLEWVRTVDGWERSAHLIPVAEHGPTMHPLTLAALQVLAAGVALAAGWSAAAASEDDLAAKPAAAISQRRRAKAPRGAAQAG</sequence>
<dbReference type="AlphaFoldDB" id="A0A5C5ZE59"/>
<evidence type="ECO:0000313" key="1">
    <source>
        <dbReference type="EMBL" id="TWT85436.1"/>
    </source>
</evidence>
<comment type="caution">
    <text evidence="1">The sequence shown here is derived from an EMBL/GenBank/DDBJ whole genome shotgun (WGS) entry which is preliminary data.</text>
</comment>
<accession>A0A5C5ZE59</accession>
<protein>
    <submittedName>
        <fullName evidence="1">Uncharacterized protein</fullName>
    </submittedName>
</protein>
<dbReference type="EMBL" id="SJPO01000001">
    <property type="protein sequence ID" value="TWT85436.1"/>
    <property type="molecule type" value="Genomic_DNA"/>
</dbReference>
<organism evidence="1 2">
    <name type="scientific">Posidoniimonas polymericola</name>
    <dbReference type="NCBI Taxonomy" id="2528002"/>
    <lineage>
        <taxon>Bacteria</taxon>
        <taxon>Pseudomonadati</taxon>
        <taxon>Planctomycetota</taxon>
        <taxon>Planctomycetia</taxon>
        <taxon>Pirellulales</taxon>
        <taxon>Lacipirellulaceae</taxon>
        <taxon>Posidoniimonas</taxon>
    </lineage>
</organism>
<proteinExistence type="predicted"/>
<dbReference type="Proteomes" id="UP000318478">
    <property type="component" value="Unassembled WGS sequence"/>
</dbReference>
<evidence type="ECO:0000313" key="2">
    <source>
        <dbReference type="Proteomes" id="UP000318478"/>
    </source>
</evidence>